<organism evidence="1 2">
    <name type="scientific">Neptunomonas qingdaonensis</name>
    <dbReference type="NCBI Taxonomy" id="1045558"/>
    <lineage>
        <taxon>Bacteria</taxon>
        <taxon>Pseudomonadati</taxon>
        <taxon>Pseudomonadota</taxon>
        <taxon>Gammaproteobacteria</taxon>
        <taxon>Oceanospirillales</taxon>
        <taxon>Oceanospirillaceae</taxon>
        <taxon>Neptunomonas</taxon>
    </lineage>
</organism>
<protein>
    <submittedName>
        <fullName evidence="1">Carbon storage regulator, CsrA</fullName>
    </submittedName>
</protein>
<accession>A0A1I2N301</accession>
<keyword evidence="2" id="KW-1185">Reference proteome</keyword>
<dbReference type="Proteomes" id="UP000198623">
    <property type="component" value="Unassembled WGS sequence"/>
</dbReference>
<dbReference type="AlphaFoldDB" id="A0A1I2N301"/>
<gene>
    <name evidence="1" type="ORF">SAMN05216175_102257</name>
</gene>
<dbReference type="GO" id="GO:0006109">
    <property type="term" value="P:regulation of carbohydrate metabolic process"/>
    <property type="evidence" value="ECO:0007669"/>
    <property type="project" value="InterPro"/>
</dbReference>
<dbReference type="InterPro" id="IPR036107">
    <property type="entry name" value="CsrA_sf"/>
</dbReference>
<evidence type="ECO:0000313" key="2">
    <source>
        <dbReference type="Proteomes" id="UP000198623"/>
    </source>
</evidence>
<sequence>MLVITLRDGESLYIGDDIRIEMDRCIDVLMY</sequence>
<evidence type="ECO:0000313" key="1">
    <source>
        <dbReference type="EMBL" id="SFF98023.1"/>
    </source>
</evidence>
<reference evidence="2" key="1">
    <citation type="submission" date="2016-10" db="EMBL/GenBank/DDBJ databases">
        <authorList>
            <person name="Varghese N."/>
            <person name="Submissions S."/>
        </authorList>
    </citation>
    <scope>NUCLEOTIDE SEQUENCE [LARGE SCALE GENOMIC DNA]</scope>
    <source>
        <strain evidence="2">CGMCC 1.10971</strain>
    </source>
</reference>
<dbReference type="Gene3D" id="2.60.40.4380">
    <property type="entry name" value="Translational regulator CsrA"/>
    <property type="match status" value="1"/>
</dbReference>
<dbReference type="RefSeq" id="WP_143083729.1">
    <property type="nucleotide sequence ID" value="NZ_FOOU01000002.1"/>
</dbReference>
<dbReference type="GO" id="GO:0003723">
    <property type="term" value="F:RNA binding"/>
    <property type="evidence" value="ECO:0007669"/>
    <property type="project" value="InterPro"/>
</dbReference>
<dbReference type="EMBL" id="FOOU01000002">
    <property type="protein sequence ID" value="SFF98023.1"/>
    <property type="molecule type" value="Genomic_DNA"/>
</dbReference>
<name>A0A1I2N301_9GAMM</name>
<dbReference type="GO" id="GO:0006402">
    <property type="term" value="P:mRNA catabolic process"/>
    <property type="evidence" value="ECO:0007669"/>
    <property type="project" value="InterPro"/>
</dbReference>
<proteinExistence type="predicted"/>
<dbReference type="OrthoDB" id="9809061at2"/>